<keyword evidence="5 8" id="KW-1133">Transmembrane helix</keyword>
<dbReference type="GO" id="GO:0005886">
    <property type="term" value="C:plasma membrane"/>
    <property type="evidence" value="ECO:0007669"/>
    <property type="project" value="TreeGrafter"/>
</dbReference>
<dbReference type="GO" id="GO:0015086">
    <property type="term" value="F:cadmium ion transmembrane transporter activity"/>
    <property type="evidence" value="ECO:0007669"/>
    <property type="project" value="TreeGrafter"/>
</dbReference>
<evidence type="ECO:0000256" key="2">
    <source>
        <dbReference type="ARBA" id="ARBA00022448"/>
    </source>
</evidence>
<feature type="transmembrane region" description="Helical" evidence="8">
    <location>
        <begin position="308"/>
        <end position="331"/>
    </location>
</feature>
<feature type="transmembrane region" description="Helical" evidence="8">
    <location>
        <begin position="456"/>
        <end position="478"/>
    </location>
</feature>
<dbReference type="GO" id="GO:0005384">
    <property type="term" value="F:manganese ion transmembrane transporter activity"/>
    <property type="evidence" value="ECO:0007669"/>
    <property type="project" value="TreeGrafter"/>
</dbReference>
<dbReference type="NCBIfam" id="NF001923">
    <property type="entry name" value="PRK00701.1"/>
    <property type="match status" value="1"/>
</dbReference>
<dbReference type="PANTHER" id="PTHR11706:SF33">
    <property type="entry name" value="NATURAL RESISTANCE-ASSOCIATED MACROPHAGE PROTEIN 2"/>
    <property type="match status" value="1"/>
</dbReference>
<evidence type="ECO:0000313" key="9">
    <source>
        <dbReference type="EMBL" id="SEG44805.1"/>
    </source>
</evidence>
<name>A0A1H6A9R8_9BACT</name>
<keyword evidence="3 8" id="KW-0812">Transmembrane</keyword>
<dbReference type="Proteomes" id="UP000236728">
    <property type="component" value="Unassembled WGS sequence"/>
</dbReference>
<feature type="transmembrane region" description="Helical" evidence="8">
    <location>
        <begin position="61"/>
        <end position="76"/>
    </location>
</feature>
<feature type="region of interest" description="Disordered" evidence="7">
    <location>
        <begin position="1"/>
        <end position="26"/>
    </location>
</feature>
<dbReference type="NCBIfam" id="TIGR01197">
    <property type="entry name" value="nramp"/>
    <property type="match status" value="1"/>
</dbReference>
<gene>
    <name evidence="9" type="ORF">SAMN05421819_2986</name>
</gene>
<dbReference type="GO" id="GO:0015293">
    <property type="term" value="F:symporter activity"/>
    <property type="evidence" value="ECO:0007669"/>
    <property type="project" value="UniProtKB-KW"/>
</dbReference>
<keyword evidence="10" id="KW-1185">Reference proteome</keyword>
<feature type="compositionally biased region" description="Low complexity" evidence="7">
    <location>
        <begin position="17"/>
        <end position="26"/>
    </location>
</feature>
<evidence type="ECO:0000256" key="6">
    <source>
        <dbReference type="ARBA" id="ARBA00023136"/>
    </source>
</evidence>
<evidence type="ECO:0000256" key="4">
    <source>
        <dbReference type="ARBA" id="ARBA00022847"/>
    </source>
</evidence>
<feature type="transmembrane region" description="Helical" evidence="8">
    <location>
        <begin position="138"/>
        <end position="161"/>
    </location>
</feature>
<evidence type="ECO:0000313" key="10">
    <source>
        <dbReference type="Proteomes" id="UP000236728"/>
    </source>
</evidence>
<proteinExistence type="predicted"/>
<dbReference type="EMBL" id="FNVA01000005">
    <property type="protein sequence ID" value="SEG44805.1"/>
    <property type="molecule type" value="Genomic_DNA"/>
</dbReference>
<dbReference type="PRINTS" id="PR00447">
    <property type="entry name" value="NATRESASSCMP"/>
</dbReference>
<reference evidence="9 10" key="1">
    <citation type="submission" date="2016-10" db="EMBL/GenBank/DDBJ databases">
        <authorList>
            <person name="de Groot N.N."/>
        </authorList>
    </citation>
    <scope>NUCLEOTIDE SEQUENCE [LARGE SCALE GENOMIC DNA]</scope>
    <source>
        <strain evidence="9 10">DSM 22489</strain>
    </source>
</reference>
<feature type="transmembrane region" description="Helical" evidence="8">
    <location>
        <begin position="253"/>
        <end position="272"/>
    </location>
</feature>
<dbReference type="GO" id="GO:0034755">
    <property type="term" value="P:iron ion transmembrane transport"/>
    <property type="evidence" value="ECO:0007669"/>
    <property type="project" value="TreeGrafter"/>
</dbReference>
<evidence type="ECO:0000256" key="7">
    <source>
        <dbReference type="SAM" id="MobiDB-lite"/>
    </source>
</evidence>
<dbReference type="Pfam" id="PF01566">
    <property type="entry name" value="Nramp"/>
    <property type="match status" value="1"/>
</dbReference>
<dbReference type="OrthoDB" id="9787548at2"/>
<keyword evidence="4" id="KW-0769">Symport</keyword>
<feature type="transmembrane region" description="Helical" evidence="8">
    <location>
        <begin position="393"/>
        <end position="411"/>
    </location>
</feature>
<keyword evidence="6 8" id="KW-0472">Membrane</keyword>
<feature type="transmembrane region" description="Helical" evidence="8">
    <location>
        <begin position="181"/>
        <end position="199"/>
    </location>
</feature>
<evidence type="ECO:0000256" key="1">
    <source>
        <dbReference type="ARBA" id="ARBA00004141"/>
    </source>
</evidence>
<feature type="transmembrane region" description="Helical" evidence="8">
    <location>
        <begin position="423"/>
        <end position="444"/>
    </location>
</feature>
<organism evidence="9 10">
    <name type="scientific">Bryocella elongata</name>
    <dbReference type="NCBI Taxonomy" id="863522"/>
    <lineage>
        <taxon>Bacteria</taxon>
        <taxon>Pseudomonadati</taxon>
        <taxon>Acidobacteriota</taxon>
        <taxon>Terriglobia</taxon>
        <taxon>Terriglobales</taxon>
        <taxon>Acidobacteriaceae</taxon>
        <taxon>Bryocella</taxon>
    </lineage>
</organism>
<evidence type="ECO:0000256" key="8">
    <source>
        <dbReference type="SAM" id="Phobius"/>
    </source>
</evidence>
<dbReference type="NCBIfam" id="NF037982">
    <property type="entry name" value="Nramp_1"/>
    <property type="match status" value="1"/>
</dbReference>
<evidence type="ECO:0000256" key="3">
    <source>
        <dbReference type="ARBA" id="ARBA00022692"/>
    </source>
</evidence>
<keyword evidence="2" id="KW-0813">Transport</keyword>
<comment type="subcellular location">
    <subcellularLocation>
        <location evidence="1">Membrane</location>
        <topology evidence="1">Multi-pass membrane protein</topology>
    </subcellularLocation>
</comment>
<feature type="transmembrane region" description="Helical" evidence="8">
    <location>
        <begin position="96"/>
        <end position="118"/>
    </location>
</feature>
<sequence>MPENNPRPDEAAQLEGSSVSDAASRDAVLSPATAAVGSSGLVPAEKPGRFANLKSFRRDQMWSYFGPAFVASVAYIDPGNFSTNILGGSQFGYRLLWVLLWSNAMAILIQYLSAKLGIVTGRTLPQNCRKHFSKRTSVFLWVCAEISAVATDLAEFLGAAMGLDLLIGPALLAHGLSHTTALFISAAISTALVFAILALDLAGYQWLERGIMGFVGIIGLCYGFEVFLVHPDWQKAFYHTLLPTFDHGAMKESVYAAVGMLGATVMPHVIYLHSALVQPRLKTLAPPPPKRILPAIVREYLRYELVDVFVAMNGAWIINSAMIVMAAATMFRGPSYSPTIQDAFHTLAPLLGRGAAVVFAVALLCSGLSSSTVGVMAGQVIIEGFLEIKFPIFLRRFITVVPALIVMGAGWDPLRILNDSQVLLSFTLPAALIPLLLLTARRDVMGEFVSAIRTSVTGWVVAGIIVALNVVLVVQLAMG</sequence>
<accession>A0A1H6A9R8</accession>
<feature type="compositionally biased region" description="Basic and acidic residues" evidence="7">
    <location>
        <begin position="1"/>
        <end position="10"/>
    </location>
</feature>
<evidence type="ECO:0000256" key="5">
    <source>
        <dbReference type="ARBA" id="ARBA00022989"/>
    </source>
</evidence>
<protein>
    <submittedName>
        <fullName evidence="9">Manganese transport protein</fullName>
    </submittedName>
</protein>
<dbReference type="InterPro" id="IPR001046">
    <property type="entry name" value="NRAMP_fam"/>
</dbReference>
<feature type="transmembrane region" description="Helical" evidence="8">
    <location>
        <begin position="351"/>
        <end position="381"/>
    </location>
</feature>
<feature type="transmembrane region" description="Helical" evidence="8">
    <location>
        <begin position="211"/>
        <end position="233"/>
    </location>
</feature>
<dbReference type="AlphaFoldDB" id="A0A1H6A9R8"/>
<dbReference type="PANTHER" id="PTHR11706">
    <property type="entry name" value="SOLUTE CARRIER PROTEIN FAMILY 11 MEMBER"/>
    <property type="match status" value="1"/>
</dbReference>